<dbReference type="Gene3D" id="3.40.50.1110">
    <property type="entry name" value="SGNH hydrolase"/>
    <property type="match status" value="1"/>
</dbReference>
<organism evidence="3 4">
    <name type="scientific">Coffea canephora</name>
    <name type="common">Robusta coffee</name>
    <dbReference type="NCBI Taxonomy" id="49390"/>
    <lineage>
        <taxon>Eukaryota</taxon>
        <taxon>Viridiplantae</taxon>
        <taxon>Streptophyta</taxon>
        <taxon>Embryophyta</taxon>
        <taxon>Tracheophyta</taxon>
        <taxon>Spermatophyta</taxon>
        <taxon>Magnoliopsida</taxon>
        <taxon>eudicotyledons</taxon>
        <taxon>Gunneridae</taxon>
        <taxon>Pentapetalae</taxon>
        <taxon>asterids</taxon>
        <taxon>lamiids</taxon>
        <taxon>Gentianales</taxon>
        <taxon>Rubiaceae</taxon>
        <taxon>Ixoroideae</taxon>
        <taxon>Gardenieae complex</taxon>
        <taxon>Bertiereae - Coffeeae clade</taxon>
        <taxon>Coffeeae</taxon>
        <taxon>Coffea</taxon>
    </lineage>
</organism>
<accession>A0A068TN28</accession>
<protein>
    <submittedName>
        <fullName evidence="3">Uncharacterized protein</fullName>
    </submittedName>
</protein>
<dbReference type="InParanoid" id="A0A068TN28"/>
<dbReference type="Gramene" id="CDO96748">
    <property type="protein sequence ID" value="CDO96748"/>
    <property type="gene ID" value="GSCOC_T00013863001"/>
</dbReference>
<dbReference type="GO" id="GO:0016298">
    <property type="term" value="F:lipase activity"/>
    <property type="evidence" value="ECO:0007669"/>
    <property type="project" value="InterPro"/>
</dbReference>
<dbReference type="PROSITE" id="PS01098">
    <property type="entry name" value="LIPASE_GDSL_SER"/>
    <property type="match status" value="1"/>
</dbReference>
<dbReference type="AlphaFoldDB" id="A0A068TN28"/>
<dbReference type="InterPro" id="IPR001087">
    <property type="entry name" value="GDSL"/>
</dbReference>
<dbReference type="Proteomes" id="UP000295252">
    <property type="component" value="Chromosome IV"/>
</dbReference>
<gene>
    <name evidence="3" type="ORF">GSCOC_T00013863001</name>
</gene>
<keyword evidence="4" id="KW-1185">Reference proteome</keyword>
<dbReference type="Pfam" id="PF00657">
    <property type="entry name" value="Lipase_GDSL"/>
    <property type="match status" value="1"/>
</dbReference>
<proteinExistence type="inferred from homology"/>
<dbReference type="GO" id="GO:0006629">
    <property type="term" value="P:lipid metabolic process"/>
    <property type="evidence" value="ECO:0007669"/>
    <property type="project" value="InterPro"/>
</dbReference>
<dbReference type="OMA" id="FVITIDT"/>
<dbReference type="PANTHER" id="PTHR22835:SF683">
    <property type="entry name" value="OS05G0506800 PROTEIN"/>
    <property type="match status" value="1"/>
</dbReference>
<dbReference type="PhylomeDB" id="A0A068TN28"/>
<evidence type="ECO:0000256" key="1">
    <source>
        <dbReference type="ARBA" id="ARBA00008668"/>
    </source>
</evidence>
<dbReference type="OrthoDB" id="1600564at2759"/>
<dbReference type="InterPro" id="IPR036514">
    <property type="entry name" value="SGNH_hydro_sf"/>
</dbReference>
<dbReference type="InterPro" id="IPR008265">
    <property type="entry name" value="Lipase_GDSL_AS"/>
</dbReference>
<dbReference type="STRING" id="49390.A0A068TN28"/>
<sequence length="215" mass="24810">MVSTVFKWKYTSYNDFIIWLDKLILTRPLKMVKSRKNAVNIFLYDSASPSSFLRTFCSFVLLALLSSPQHAIGCYTSIFAFGDSLTDAGNYLELYPHLVPHHKPPHFFFPPNGETYFHYPTGRCCDGRLMIDFFAEYFGLPLLPTYFGGKNNESNRNFDSGVNFAVVGPPVLNISFYEQKGLVYSWPYSMKDQLNWFKDLLPILCRSASKFFPDY</sequence>
<dbReference type="EMBL" id="HG739085">
    <property type="protein sequence ID" value="CDO96748.1"/>
    <property type="molecule type" value="Genomic_DNA"/>
</dbReference>
<name>A0A068TN28_COFCA</name>
<evidence type="ECO:0000313" key="3">
    <source>
        <dbReference type="EMBL" id="CDO96748.1"/>
    </source>
</evidence>
<evidence type="ECO:0000313" key="4">
    <source>
        <dbReference type="Proteomes" id="UP000295252"/>
    </source>
</evidence>
<evidence type="ECO:0000256" key="2">
    <source>
        <dbReference type="ARBA" id="ARBA00023180"/>
    </source>
</evidence>
<comment type="similarity">
    <text evidence="1">Belongs to the 'GDSL' lipolytic enzyme family.</text>
</comment>
<reference evidence="4" key="1">
    <citation type="journal article" date="2014" name="Science">
        <title>The coffee genome provides insight into the convergent evolution of caffeine biosynthesis.</title>
        <authorList>
            <person name="Denoeud F."/>
            <person name="Carretero-Paulet L."/>
            <person name="Dereeper A."/>
            <person name="Droc G."/>
            <person name="Guyot R."/>
            <person name="Pietrella M."/>
            <person name="Zheng C."/>
            <person name="Alberti A."/>
            <person name="Anthony F."/>
            <person name="Aprea G."/>
            <person name="Aury J.M."/>
            <person name="Bento P."/>
            <person name="Bernard M."/>
            <person name="Bocs S."/>
            <person name="Campa C."/>
            <person name="Cenci A."/>
            <person name="Combes M.C."/>
            <person name="Crouzillat D."/>
            <person name="Da Silva C."/>
            <person name="Daddiego L."/>
            <person name="De Bellis F."/>
            <person name="Dussert S."/>
            <person name="Garsmeur O."/>
            <person name="Gayraud T."/>
            <person name="Guignon V."/>
            <person name="Jahn K."/>
            <person name="Jamilloux V."/>
            <person name="Joet T."/>
            <person name="Labadie K."/>
            <person name="Lan T."/>
            <person name="Leclercq J."/>
            <person name="Lepelley M."/>
            <person name="Leroy T."/>
            <person name="Li L.T."/>
            <person name="Librado P."/>
            <person name="Lopez L."/>
            <person name="Munoz A."/>
            <person name="Noel B."/>
            <person name="Pallavicini A."/>
            <person name="Perrotta G."/>
            <person name="Poncet V."/>
            <person name="Pot D."/>
            <person name="Priyono X."/>
            <person name="Rigoreau M."/>
            <person name="Rouard M."/>
            <person name="Rozas J."/>
            <person name="Tranchant-Dubreuil C."/>
            <person name="VanBuren R."/>
            <person name="Zhang Q."/>
            <person name="Andrade A.C."/>
            <person name="Argout X."/>
            <person name="Bertrand B."/>
            <person name="de Kochko A."/>
            <person name="Graziosi G."/>
            <person name="Henry R.J."/>
            <person name="Jayarama X."/>
            <person name="Ming R."/>
            <person name="Nagai C."/>
            <person name="Rounsley S."/>
            <person name="Sankoff D."/>
            <person name="Giuliano G."/>
            <person name="Albert V.A."/>
            <person name="Wincker P."/>
            <person name="Lashermes P."/>
        </authorList>
    </citation>
    <scope>NUCLEOTIDE SEQUENCE [LARGE SCALE GENOMIC DNA]</scope>
    <source>
        <strain evidence="4">cv. DH200-94</strain>
    </source>
</reference>
<dbReference type="PANTHER" id="PTHR22835">
    <property type="entry name" value="ZINC FINGER FYVE DOMAIN CONTAINING PROTEIN"/>
    <property type="match status" value="1"/>
</dbReference>
<keyword evidence="2" id="KW-0325">Glycoprotein</keyword>